<comment type="similarity">
    <text evidence="1">Belongs to the methyltransferase superfamily.</text>
</comment>
<evidence type="ECO:0000256" key="3">
    <source>
        <dbReference type="ARBA" id="ARBA00022679"/>
    </source>
</evidence>
<evidence type="ECO:0000259" key="4">
    <source>
        <dbReference type="Pfam" id="PF08241"/>
    </source>
</evidence>
<accession>A0A6I4P2W6</accession>
<gene>
    <name evidence="5" type="ORF">GB864_15655</name>
</gene>
<dbReference type="RefSeq" id="WP_160426637.1">
    <property type="nucleotide sequence ID" value="NZ_WSTA01000092.1"/>
</dbReference>
<dbReference type="GO" id="GO:0008757">
    <property type="term" value="F:S-adenosylmethionine-dependent methyltransferase activity"/>
    <property type="evidence" value="ECO:0007669"/>
    <property type="project" value="InterPro"/>
</dbReference>
<evidence type="ECO:0000313" key="5">
    <source>
        <dbReference type="EMBL" id="MWB99982.1"/>
    </source>
</evidence>
<keyword evidence="6" id="KW-1185">Reference proteome</keyword>
<feature type="domain" description="Methyltransferase type 11" evidence="4">
    <location>
        <begin position="44"/>
        <end position="132"/>
    </location>
</feature>
<keyword evidence="2 5" id="KW-0489">Methyltransferase</keyword>
<evidence type="ECO:0000313" key="6">
    <source>
        <dbReference type="Proteomes" id="UP000438182"/>
    </source>
</evidence>
<organism evidence="5 6">
    <name type="scientific">Agromyces seonyuensis</name>
    <dbReference type="NCBI Taxonomy" id="2662446"/>
    <lineage>
        <taxon>Bacteria</taxon>
        <taxon>Bacillati</taxon>
        <taxon>Actinomycetota</taxon>
        <taxon>Actinomycetes</taxon>
        <taxon>Micrococcales</taxon>
        <taxon>Microbacteriaceae</taxon>
        <taxon>Agromyces</taxon>
    </lineage>
</organism>
<dbReference type="InterPro" id="IPR013216">
    <property type="entry name" value="Methyltransf_11"/>
</dbReference>
<reference evidence="5 6" key="1">
    <citation type="submission" date="2019-12" db="EMBL/GenBank/DDBJ databases">
        <authorList>
            <person name="Kim Y.S."/>
        </authorList>
    </citation>
    <scope>NUCLEOTIDE SEQUENCE [LARGE SCALE GENOMIC DNA]</scope>
    <source>
        <strain evidence="5 6">MMS17-SY077</strain>
    </source>
</reference>
<protein>
    <submittedName>
        <fullName evidence="5">Methyltransferase domain-containing protein</fullName>
    </submittedName>
</protein>
<dbReference type="SUPFAM" id="SSF53335">
    <property type="entry name" value="S-adenosyl-L-methionine-dependent methyltransferases"/>
    <property type="match status" value="1"/>
</dbReference>
<dbReference type="AlphaFoldDB" id="A0A6I4P2W6"/>
<name>A0A6I4P2W6_9MICO</name>
<keyword evidence="3 5" id="KW-0808">Transferase</keyword>
<proteinExistence type="inferred from homology"/>
<dbReference type="PANTHER" id="PTHR44942">
    <property type="entry name" value="METHYLTRANSF_11 DOMAIN-CONTAINING PROTEIN"/>
    <property type="match status" value="1"/>
</dbReference>
<dbReference type="EMBL" id="WSTA01000092">
    <property type="protein sequence ID" value="MWB99982.1"/>
    <property type="molecule type" value="Genomic_DNA"/>
</dbReference>
<evidence type="ECO:0000256" key="2">
    <source>
        <dbReference type="ARBA" id="ARBA00022603"/>
    </source>
</evidence>
<dbReference type="PANTHER" id="PTHR44942:SF4">
    <property type="entry name" value="METHYLTRANSFERASE TYPE 11 DOMAIN-CONTAINING PROTEIN"/>
    <property type="match status" value="1"/>
</dbReference>
<sequence length="247" mass="26597">MSDDAEHTAHARSFGAVAQVYAAVRPGYPAEAVEWLVGDAERILDLGAGTGKLTEALIALDRDLVAVDPLEEMLEELSLALPGVPRLVGAAEAIPLDDEDVDAVVAGQAWHWFQRAKAVSEIVRVLRPGGVLGLIWNSRDESADWVRQVDELIGESGAATSIATAVGDLGSRFGPVEEFSTTWTMPITRADFLDLVRSRSMFIRSTPAEQAATLAAVGALLDGHPDTAGRERFDLPYVTHAFRARLR</sequence>
<dbReference type="InterPro" id="IPR051052">
    <property type="entry name" value="Diverse_substrate_MTase"/>
</dbReference>
<dbReference type="GO" id="GO:0032259">
    <property type="term" value="P:methylation"/>
    <property type="evidence" value="ECO:0007669"/>
    <property type="project" value="UniProtKB-KW"/>
</dbReference>
<dbReference type="Gene3D" id="3.40.50.150">
    <property type="entry name" value="Vaccinia Virus protein VP39"/>
    <property type="match status" value="1"/>
</dbReference>
<dbReference type="InterPro" id="IPR029063">
    <property type="entry name" value="SAM-dependent_MTases_sf"/>
</dbReference>
<evidence type="ECO:0000256" key="1">
    <source>
        <dbReference type="ARBA" id="ARBA00008361"/>
    </source>
</evidence>
<dbReference type="Proteomes" id="UP000438182">
    <property type="component" value="Unassembled WGS sequence"/>
</dbReference>
<comment type="caution">
    <text evidence="5">The sequence shown here is derived from an EMBL/GenBank/DDBJ whole genome shotgun (WGS) entry which is preliminary data.</text>
</comment>
<dbReference type="Pfam" id="PF08241">
    <property type="entry name" value="Methyltransf_11"/>
    <property type="match status" value="1"/>
</dbReference>
<dbReference type="CDD" id="cd02440">
    <property type="entry name" value="AdoMet_MTases"/>
    <property type="match status" value="1"/>
</dbReference>